<feature type="domain" description="Helicase/UvrB N-terminal" evidence="1">
    <location>
        <begin position="11"/>
        <end position="99"/>
    </location>
</feature>
<proteinExistence type="predicted"/>
<accession>A0A3P8MER4</accession>
<dbReference type="GO" id="GO:0003677">
    <property type="term" value="F:DNA binding"/>
    <property type="evidence" value="ECO:0007669"/>
    <property type="project" value="InterPro"/>
</dbReference>
<dbReference type="Pfam" id="PF04851">
    <property type="entry name" value="ResIII"/>
    <property type="match status" value="1"/>
</dbReference>
<evidence type="ECO:0000313" key="2">
    <source>
        <dbReference type="EMBL" id="VDR42176.1"/>
    </source>
</evidence>
<name>A0A3P8MER4_9BACT</name>
<evidence type="ECO:0000259" key="1">
    <source>
        <dbReference type="Pfam" id="PF04851"/>
    </source>
</evidence>
<evidence type="ECO:0000313" key="3">
    <source>
        <dbReference type="Proteomes" id="UP000280036"/>
    </source>
</evidence>
<reference evidence="2 3" key="1">
    <citation type="submission" date="2018-12" db="EMBL/GenBank/DDBJ databases">
        <authorList>
            <consortium name="Pathogen Informatics"/>
        </authorList>
    </citation>
    <scope>NUCLEOTIDE SEQUENCE [LARGE SCALE GENOMIC DNA]</scope>
    <source>
        <strain evidence="2 3">NCTC10126</strain>
    </source>
</reference>
<dbReference type="GO" id="GO:0005524">
    <property type="term" value="F:ATP binding"/>
    <property type="evidence" value="ECO:0007669"/>
    <property type="project" value="InterPro"/>
</dbReference>
<sequence>MPINVVETFQESEKDSVNICFNTVQGIKSSLNLLHEGRLDISDFENDKVVLIADEAHHLNTTTIKDKQENEDNQTWEDIVYKMFLTNKDNVLLEYTATCDLRDPNVEAKYKDKIIFNFRLKEFREAGYTKEFSNNQNNGDKFTRTLQALILSEFRKLMFESKHISIKPVVLLKSKTINDSKTFYDEFFEKLKSLDLATIQSIKSGANSNVFLANAFDFFAKNRLTDTKLIDLLKIDFSEEFSVNMNKLDPENENIVNNLDEKDNKYRLIFIVDKLTEGWDVLSLFDIVRLYDTRQGGAKGTVSKYTISEAQLIGRGARYHPFKFESDQVPEKRKYSNVIGTPEAICETLIYHCMQDSRYIEELKRALIETGLTPAEETIEVHYCLKDSFKKNPIYRTGYIFVNEKVEKSRNSITSLPSAIRNLIISFNCYSFSSQTGLLFERTSEHSLTRKEVCTKKMSEIDLSILYKSYRKFSASLGFDFLKSKFPNLNNIEEFLTSDSYLGNIGIIFYQFDGKIVTREDQLKACEKVMEQVSSFVSKIQVTYEGTKEFRAVPINEKITNLVRKYSKDRLDFNNGEGIPQNDKCIDEKYRYDVTDKDWYVFNNNYGTTEEKLFIKYFASKIDSLRKIYDKIYVIRNEKQVKVYSFENGEAFEPDFILLLIKKKQPKNLYLNIFVEAKGGHLLEKDSWKGEALKEFSKSAVPIVKFADDNDYKIWGTPLFNQDNTLDDFNEYFDKNFIA</sequence>
<organism evidence="2 3">
    <name type="scientific">Mycoplasmopsis caviae</name>
    <dbReference type="NCBI Taxonomy" id="55603"/>
    <lineage>
        <taxon>Bacteria</taxon>
        <taxon>Bacillati</taxon>
        <taxon>Mycoplasmatota</taxon>
        <taxon>Mycoplasmoidales</taxon>
        <taxon>Metamycoplasmataceae</taxon>
        <taxon>Mycoplasmopsis</taxon>
    </lineage>
</organism>
<dbReference type="EMBL" id="UZVY01000001">
    <property type="protein sequence ID" value="VDR42176.1"/>
    <property type="molecule type" value="Genomic_DNA"/>
</dbReference>
<dbReference type="InterPro" id="IPR006935">
    <property type="entry name" value="Helicase/UvrB_N"/>
</dbReference>
<dbReference type="AlphaFoldDB" id="A0A3P8MER4"/>
<dbReference type="Proteomes" id="UP000280036">
    <property type="component" value="Unassembled WGS sequence"/>
</dbReference>
<dbReference type="GO" id="GO:0016787">
    <property type="term" value="F:hydrolase activity"/>
    <property type="evidence" value="ECO:0007669"/>
    <property type="project" value="InterPro"/>
</dbReference>
<dbReference type="CDD" id="cd18785">
    <property type="entry name" value="SF2_C"/>
    <property type="match status" value="1"/>
</dbReference>
<protein>
    <submittedName>
        <fullName evidence="2">Uncharacterized protein conserved in bacteria</fullName>
    </submittedName>
</protein>
<gene>
    <name evidence="2" type="ORF">NCTC10126_00677</name>
</gene>